<evidence type="ECO:0000313" key="3">
    <source>
        <dbReference type="Proteomes" id="UP000271162"/>
    </source>
</evidence>
<evidence type="ECO:0000256" key="1">
    <source>
        <dbReference type="SAM" id="MobiDB-lite"/>
    </source>
</evidence>
<name>A0A0N4XX99_NIPBR</name>
<reference evidence="4" key="1">
    <citation type="submission" date="2017-02" db="UniProtKB">
        <authorList>
            <consortium name="WormBaseParasite"/>
        </authorList>
    </citation>
    <scope>IDENTIFICATION</scope>
</reference>
<feature type="compositionally biased region" description="Basic residues" evidence="1">
    <location>
        <begin position="48"/>
        <end position="58"/>
    </location>
</feature>
<reference evidence="2 3" key="2">
    <citation type="submission" date="2018-11" db="EMBL/GenBank/DDBJ databases">
        <authorList>
            <consortium name="Pathogen Informatics"/>
        </authorList>
    </citation>
    <scope>NUCLEOTIDE SEQUENCE [LARGE SCALE GENOMIC DNA]</scope>
</reference>
<evidence type="ECO:0000313" key="2">
    <source>
        <dbReference type="EMBL" id="VDL71183.1"/>
    </source>
</evidence>
<protein>
    <submittedName>
        <fullName evidence="2 4">Uncharacterized protein</fullName>
    </submittedName>
</protein>
<evidence type="ECO:0000313" key="4">
    <source>
        <dbReference type="WBParaSite" id="NBR_0000759301-mRNA-1"/>
    </source>
</evidence>
<proteinExistence type="predicted"/>
<dbReference type="Proteomes" id="UP000271162">
    <property type="component" value="Unassembled WGS sequence"/>
</dbReference>
<dbReference type="WBParaSite" id="NBR_0000759301-mRNA-1">
    <property type="protein sequence ID" value="NBR_0000759301-mRNA-1"/>
    <property type="gene ID" value="NBR_0000759301"/>
</dbReference>
<gene>
    <name evidence="2" type="ORF">NBR_LOCUS7594</name>
</gene>
<organism evidence="4">
    <name type="scientific">Nippostrongylus brasiliensis</name>
    <name type="common">Rat hookworm</name>
    <dbReference type="NCBI Taxonomy" id="27835"/>
    <lineage>
        <taxon>Eukaryota</taxon>
        <taxon>Metazoa</taxon>
        <taxon>Ecdysozoa</taxon>
        <taxon>Nematoda</taxon>
        <taxon>Chromadorea</taxon>
        <taxon>Rhabditida</taxon>
        <taxon>Rhabditina</taxon>
        <taxon>Rhabditomorpha</taxon>
        <taxon>Strongyloidea</taxon>
        <taxon>Heligmosomidae</taxon>
        <taxon>Nippostrongylus</taxon>
    </lineage>
</organism>
<sequence length="82" mass="9055">MLIPLEIEEVNKETESSSQAYCNAEPKQSDSAITGAAPDAENKAPLPQHRRQRPLLPRRAKDNKSYRASTATTERGHAVRGL</sequence>
<feature type="region of interest" description="Disordered" evidence="1">
    <location>
        <begin position="1"/>
        <end position="82"/>
    </location>
</feature>
<dbReference type="EMBL" id="UYSL01019904">
    <property type="protein sequence ID" value="VDL71183.1"/>
    <property type="molecule type" value="Genomic_DNA"/>
</dbReference>
<dbReference type="AlphaFoldDB" id="A0A0N4XX99"/>
<accession>A0A0N4XX99</accession>
<keyword evidence="3" id="KW-1185">Reference proteome</keyword>